<sequence>MSSLDLENPHHHLIQRQLPGWSHQASPGQWQALRQTLLPAQGLADTQAAWFANAAPDLREAVLASQARLAHSQQALAHALKGLKNIAEFAEPLLAHQLATEHQLAAPLRSTELVHIHHLFSFDTYVSQHERRSLLEAALHNFEDDVEFSRESALALAGDAQVEKTVVIGNTTLGDNETRVDITLESEAYSIKPLKLTPLDFARTCRALDLGQRYQEHLHAQFAPAAVATLAAQVHKDRLRLAADLAVLRQHINGSALDQLQAMLDEGSSLTCSQLRLFGIDLHEALILDLGEGGLLLYLPGHTTALQAFEHLSAVHDHVRDNLLQVDFRQRFLTYVARDQQEAFLSRLRQNLDADGDSADDQSWRLRDSADLHLAPVAIEGELFSFLYQDHVTRLKTEARQLAVPTAEADEQARKRRLAAWESIGLNTLMMAGFFVPGIGTLMTAVVAYQLLDEVYEGYQAWSVGDRHLALYHLEVVGLNLALIGGLHVAGQVVPKLFNSPLMESLDSVTLADGSQRLWRPDLTAYRSPVVMPEGLRANRLGQYLHEDKYFVRMNGQCYEQRFDPDYQQWRIVHPDQPAAWQPPLEHNGEGAWRGQHEQPQLWDLPTLMRRLDESFSEFSDQDLHLAAKINAISEARLRQVHLAGEPTPVQLRATLERLAAIRDPQPAWLENSAQHVHDDQPLVRALEGLHVPGLNSADSDRLLFACLERLPGWSPKVRLELRGGSPQGPLLASVGAEDAAQRCLVIASSEGYEAYLGERPVPSLLDHDLSRAVLEALPAVRRQALVADTGSEGLREQIQALADRSRLDLSRRLWGHPRPSWRPSGRLRGGTDQPFEFPAISPLRTSLSARYRRLYPAASDEEVTDTLSRWRRNLRTPETELQLLEVRLQTLRRDLASWAQGSTPRQRAIQPIINAWRRNSLFPLATGERIQRLALADLELGDEDLASLMLPDDFQHILDLDLSGNRQLSQLPFNFLSRFTNLRRVRLDQCRFSRLPHLVNSPALDWLDLQNNRVTWDAWAQSTLERMPNLRVLDLSDNPLLQAPDLSRMRRLGSLFISNASLTQLPAGLARIDAPLVIDLSNNQFTALPENFTVPAHIGQVMALESTMLSPLAQLQIDAYYEAHGIDLMVADSDYSELLGDSTISQQQIWNRLPLQYRRDLRQILDLDAFLDNEQQALAELWQRLTLMDVNAGFRQRALARPAVELFELML</sequence>
<evidence type="ECO:0000313" key="1">
    <source>
        <dbReference type="EMBL" id="MFJ1338158.1"/>
    </source>
</evidence>
<gene>
    <name evidence="1" type="ORF">ACIKP7_08475</name>
</gene>
<reference evidence="1" key="1">
    <citation type="submission" date="2024-10" db="EMBL/GenBank/DDBJ databases">
        <title>Aeromonas and Pseudomonas from the Cagarras Archipelago, Rio de Janeiro, Brazil.</title>
        <authorList>
            <person name="Canellas A.L.B."/>
            <person name="Laport M.S."/>
        </authorList>
    </citation>
    <scope>NUCLEOTIDE SEQUENCE</scope>
    <source>
        <strain evidence="1">ACP-7</strain>
    </source>
</reference>
<proteinExistence type="predicted"/>
<protein>
    <submittedName>
        <fullName evidence="1">Dermonecrotic toxin domain-containing protein</fullName>
    </submittedName>
</protein>
<dbReference type="Proteomes" id="UP001615411">
    <property type="component" value="Unassembled WGS sequence"/>
</dbReference>
<evidence type="ECO:0000313" key="2">
    <source>
        <dbReference type="Proteomes" id="UP001615411"/>
    </source>
</evidence>
<keyword evidence="2" id="KW-1185">Reference proteome</keyword>
<comment type="caution">
    <text evidence="1">The sequence shown here is derived from an EMBL/GenBank/DDBJ whole genome shotgun (WGS) entry which is preliminary data.</text>
</comment>
<organism evidence="1 2">
    <name type="scientific">Pseudomonas caricapapayae</name>
    <dbReference type="NCBI Taxonomy" id="46678"/>
    <lineage>
        <taxon>Bacteria</taxon>
        <taxon>Pseudomonadati</taxon>
        <taxon>Pseudomonadota</taxon>
        <taxon>Gammaproteobacteria</taxon>
        <taxon>Pseudomonadales</taxon>
        <taxon>Pseudomonadaceae</taxon>
        <taxon>Pseudomonas</taxon>
    </lineage>
</organism>
<name>A0ACC7LTJ9_9PSED</name>
<dbReference type="EMBL" id="JBIUGF010000019">
    <property type="protein sequence ID" value="MFJ1338158.1"/>
    <property type="molecule type" value="Genomic_DNA"/>
</dbReference>
<accession>A0ACC7LTJ9</accession>